<feature type="region of interest" description="Disordered" evidence="17">
    <location>
        <begin position="606"/>
        <end position="645"/>
    </location>
</feature>
<dbReference type="FunFam" id="1.20.920.10:FF:000050">
    <property type="entry name" value="Transcription factor GTE4"/>
    <property type="match status" value="1"/>
</dbReference>
<dbReference type="InterPro" id="IPR034907">
    <property type="entry name" value="NDK-like_dom"/>
</dbReference>
<dbReference type="HAMAP" id="MF_00451">
    <property type="entry name" value="NDP_kinase"/>
    <property type="match status" value="1"/>
</dbReference>
<feature type="compositionally biased region" description="Basic and acidic residues" evidence="17">
    <location>
        <begin position="860"/>
        <end position="883"/>
    </location>
</feature>
<protein>
    <recommendedName>
        <fullName evidence="6">nucleoside-diphosphate kinase</fullName>
        <ecNumber evidence="6">2.7.4.6</ecNumber>
    </recommendedName>
</protein>
<dbReference type="Gene3D" id="1.20.920.10">
    <property type="entry name" value="Bromodomain-like"/>
    <property type="match status" value="1"/>
</dbReference>
<feature type="compositionally biased region" description="Basic and acidic residues" evidence="17">
    <location>
        <begin position="828"/>
        <end position="852"/>
    </location>
</feature>
<feature type="binding site" evidence="15">
    <location>
        <position position="1108"/>
    </location>
    <ligand>
        <name>ATP</name>
        <dbReference type="ChEBI" id="CHEBI:30616"/>
    </ligand>
</feature>
<keyword evidence="11 14" id="KW-0103">Bromodomain</keyword>
<dbReference type="GO" id="GO:0006228">
    <property type="term" value="P:UTP biosynthetic process"/>
    <property type="evidence" value="ECO:0007669"/>
    <property type="project" value="InterPro"/>
</dbReference>
<evidence type="ECO:0000256" key="14">
    <source>
        <dbReference type="PROSITE-ProRule" id="PRU00035"/>
    </source>
</evidence>
<dbReference type="EMBL" id="LR881470">
    <property type="protein sequence ID" value="CAD5335712.1"/>
    <property type="molecule type" value="Genomic_DNA"/>
</dbReference>
<evidence type="ECO:0000256" key="5">
    <source>
        <dbReference type="ARBA" id="ARBA00008142"/>
    </source>
</evidence>
<feature type="region of interest" description="Disordered" evidence="17">
    <location>
        <begin position="106"/>
        <end position="152"/>
    </location>
</feature>
<dbReference type="CDD" id="cd04413">
    <property type="entry name" value="NDPk_I"/>
    <property type="match status" value="1"/>
</dbReference>
<feature type="binding site" evidence="15">
    <location>
        <position position="1125"/>
    </location>
    <ligand>
        <name>ATP</name>
        <dbReference type="ChEBI" id="CHEBI:30616"/>
    </ligand>
</feature>
<dbReference type="PANTHER" id="PTHR46136">
    <property type="entry name" value="TRANSCRIPTION FACTOR GTE8"/>
    <property type="match status" value="1"/>
</dbReference>
<evidence type="ECO:0000256" key="17">
    <source>
        <dbReference type="SAM" id="MobiDB-lite"/>
    </source>
</evidence>
<evidence type="ECO:0000256" key="13">
    <source>
        <dbReference type="ARBA" id="ARBA00023242"/>
    </source>
</evidence>
<evidence type="ECO:0000256" key="11">
    <source>
        <dbReference type="ARBA" id="ARBA00023117"/>
    </source>
</evidence>
<dbReference type="PROSITE" id="PS51525">
    <property type="entry name" value="NET"/>
    <property type="match status" value="1"/>
</dbReference>
<dbReference type="SMART" id="SM00562">
    <property type="entry name" value="NDK"/>
    <property type="match status" value="1"/>
</dbReference>
<evidence type="ECO:0000256" key="1">
    <source>
        <dbReference type="ARBA" id="ARBA00000082"/>
    </source>
</evidence>
<dbReference type="NCBIfam" id="NF001908">
    <property type="entry name" value="PRK00668.1"/>
    <property type="match status" value="1"/>
</dbReference>
<comment type="subcellular location">
    <subcellularLocation>
        <location evidence="4">Nucleus</location>
    </subcellularLocation>
</comment>
<keyword evidence="7" id="KW-0808">Transferase</keyword>
<dbReference type="PROSITE" id="PS50014">
    <property type="entry name" value="BROMODOMAIN_2"/>
    <property type="match status" value="1"/>
</dbReference>
<dbReference type="InterPro" id="IPR001564">
    <property type="entry name" value="Nucleoside_diP_kinase"/>
</dbReference>
<evidence type="ECO:0000256" key="7">
    <source>
        <dbReference type="ARBA" id="ARBA00022679"/>
    </source>
</evidence>
<dbReference type="FunFam" id="3.30.70.141:FF:000002">
    <property type="entry name" value="Nucleoside diphosphate kinase"/>
    <property type="match status" value="1"/>
</dbReference>
<evidence type="ECO:0000259" key="19">
    <source>
        <dbReference type="PROSITE" id="PS51525"/>
    </source>
</evidence>
<feature type="binding site" evidence="15">
    <location>
        <position position="1032"/>
    </location>
    <ligand>
        <name>ATP</name>
        <dbReference type="ChEBI" id="CHEBI:30616"/>
    </ligand>
</feature>
<feature type="compositionally biased region" description="Basic and acidic residues" evidence="17">
    <location>
        <begin position="912"/>
        <end position="929"/>
    </location>
</feature>
<dbReference type="InterPro" id="IPR023005">
    <property type="entry name" value="Nucleoside_diP_kinase_AS"/>
</dbReference>
<dbReference type="InterPro" id="IPR036427">
    <property type="entry name" value="Bromodomain-like_sf"/>
</dbReference>
<sequence>MGKARKHSRGRPSGFVPDYMQAVEPDEFVYSERMNSEASPPLKRRRFGLNGDNNGVSKEVLSLSKMSRSERKNLVHKLKMELQQVRDLSKKIASFSSDTVLLSPYNDHSCSDGPRRPPPENFATFVGSQGKKRPPVRSDKQRNKKGPSRLNVPTSYTVASVMKECETLLNRLWSHKSGWPFRTPVDPVMLNIPDYFNVIKHPMDLGTIRSRLCKGEYSSPLDFAADVRLTFSNSIAYNPPGNQFHTMAQGISKYFESGWKSIEKKIPMSKPPVIPLTSSASLESEIPFEVAPMRKKEAAMNDNKLRVEPAKLVMTDGEKKKLGQDLMALEEDFPQKIADLLREQSGSDGQSGEGEIEIDIEALSDEILFMVRKLLDDYLREKKKSMEKSEPCEMEIVHDSGFSNSPLQPSKGDLQIDEDVDIVGGNDPSVSSHPPLKIEKDAACRNNESSSSSSSSSESGSSSSDSDSCSSSGSETDSIKASKPTSREEKKQPGVGIDKKEDDSNSEKIVVNDSLNELDQLEHTVGEKSTTMDAVVLVPDEETAPPERQISPDSPDKRYRAAFLKNRFADTIMKAREKAFTKGEKGDPEKLRIEREEFEKRLREEKERLQAEAKAAEEARRKAKAEAAEKARREREQEREAARQALQKMEKTVEINEGIRFMEDLQMLRATGTEGDQLPTSMEVMSPKFSEDMLGLGSFKMESNSNPLEHLGLYMKMDEDEDEEEDPPHFSQRKVEDNPFDRSEKQEHSPHRVEGEDQLVSGNEEPVSQEAHDNGDQEDGKPINPNEIERQLENMPEQESGVGDKEEQETEVVDMRKQENEVVDMGVEEVHPLDRSEGRTLSPHRKEREDPRASGNEESVSEKAQDYENQRDEKINQSEREEQLENVLEQESSRDDDTGEQETEVVGVGKELSLDKSEGQTLSPHREEGENQLDCGNEELKMVGATVVSKWTPLCVASPPERNSASLNPHCSPARVNFRTALAAFRPQFRLFSRNSASRRRLRASSSAESGIFLPHLVASMEDVEETYIMVKPDGIQRGLVGEIISRFEKKGFKLIGLKMFQCPKELAEEHYKDLSAKSFFPNLIEYITSGPVVCMAWEGVGVVASARKLIGKTDPLQAEPGTIRGDLAVQTGRNIVHGSDSPENGKREIGLWFKEGELCKWDSALATWLRE</sequence>
<keyword evidence="10" id="KW-0175">Coiled coil</keyword>
<feature type="region of interest" description="Disordered" evidence="17">
    <location>
        <begin position="710"/>
        <end position="931"/>
    </location>
</feature>
<dbReference type="SUPFAM" id="SSF47370">
    <property type="entry name" value="Bromodomain"/>
    <property type="match status" value="1"/>
</dbReference>
<dbReference type="GO" id="GO:0042542">
    <property type="term" value="P:response to hydrogen peroxide"/>
    <property type="evidence" value="ECO:0007669"/>
    <property type="project" value="UniProtKB-ARBA"/>
</dbReference>
<evidence type="ECO:0000313" key="20">
    <source>
        <dbReference type="EMBL" id="CAD5335712.1"/>
    </source>
</evidence>
<feature type="region of interest" description="Disordered" evidence="17">
    <location>
        <begin position="443"/>
        <end position="515"/>
    </location>
</feature>
<evidence type="ECO:0000256" key="16">
    <source>
        <dbReference type="RuleBase" id="RU004011"/>
    </source>
</evidence>
<dbReference type="GO" id="GO:0005634">
    <property type="term" value="C:nucleus"/>
    <property type="evidence" value="ECO:0007669"/>
    <property type="project" value="UniProtKB-SubCell"/>
</dbReference>
<dbReference type="Gene3D" id="3.30.70.141">
    <property type="entry name" value="Nucleoside diphosphate kinase-like domain"/>
    <property type="match status" value="1"/>
</dbReference>
<dbReference type="PANTHER" id="PTHR46136:SF33">
    <property type="entry name" value="TRANSCRIPTION FACTOR GTE10"/>
    <property type="match status" value="1"/>
</dbReference>
<name>A0A7G2FMH0_ARATH</name>
<keyword evidence="9" id="KW-0805">Transcription regulation</keyword>
<dbReference type="PROSITE" id="PS00469">
    <property type="entry name" value="NDPK"/>
    <property type="match status" value="1"/>
</dbReference>
<feature type="compositionally biased region" description="Basic and acidic residues" evidence="17">
    <location>
        <begin position="733"/>
        <end position="755"/>
    </location>
</feature>
<feature type="binding site" evidence="15">
    <location>
        <position position="1135"/>
    </location>
    <ligand>
        <name>ATP</name>
        <dbReference type="ChEBI" id="CHEBI:30616"/>
    </ligand>
</feature>
<dbReference type="Pfam" id="PF17035">
    <property type="entry name" value="BET"/>
    <property type="match status" value="1"/>
</dbReference>
<dbReference type="InterPro" id="IPR001487">
    <property type="entry name" value="Bromodomain"/>
</dbReference>
<keyword evidence="8" id="KW-0418">Kinase</keyword>
<evidence type="ECO:0000256" key="15">
    <source>
        <dbReference type="PROSITE-ProRule" id="PRU00706"/>
    </source>
</evidence>
<dbReference type="InterPro" id="IPR027353">
    <property type="entry name" value="NET_dom"/>
</dbReference>
<evidence type="ECO:0000256" key="4">
    <source>
        <dbReference type="ARBA" id="ARBA00004123"/>
    </source>
</evidence>
<evidence type="ECO:0000256" key="12">
    <source>
        <dbReference type="ARBA" id="ARBA00023163"/>
    </source>
</evidence>
<dbReference type="GO" id="GO:0006183">
    <property type="term" value="P:GTP biosynthetic process"/>
    <property type="evidence" value="ECO:0007669"/>
    <property type="project" value="InterPro"/>
</dbReference>
<dbReference type="EC" id="2.7.4.6" evidence="6"/>
<evidence type="ECO:0000256" key="3">
    <source>
        <dbReference type="ARBA" id="ARBA00001946"/>
    </source>
</evidence>
<feature type="compositionally biased region" description="Low complexity" evidence="17">
    <location>
        <begin position="448"/>
        <end position="476"/>
    </location>
</feature>
<evidence type="ECO:0000256" key="8">
    <source>
        <dbReference type="ARBA" id="ARBA00022777"/>
    </source>
</evidence>
<gene>
    <name evidence="20" type="ORF">AT9943_LOCUS22939</name>
</gene>
<proteinExistence type="inferred from homology"/>
<dbReference type="GO" id="GO:0004550">
    <property type="term" value="F:nucleoside diphosphate kinase activity"/>
    <property type="evidence" value="ECO:0007669"/>
    <property type="project" value="UniProtKB-EC"/>
</dbReference>
<comment type="catalytic activity">
    <reaction evidence="1">
        <text>a 2'-deoxyribonucleoside 5'-diphosphate + ATP = a 2'-deoxyribonucleoside 5'-triphosphate + ADP</text>
        <dbReference type="Rhea" id="RHEA:44640"/>
        <dbReference type="ChEBI" id="CHEBI:30616"/>
        <dbReference type="ChEBI" id="CHEBI:61560"/>
        <dbReference type="ChEBI" id="CHEBI:73316"/>
        <dbReference type="ChEBI" id="CHEBI:456216"/>
        <dbReference type="EC" id="2.7.4.6"/>
    </reaction>
</comment>
<evidence type="ECO:0000259" key="18">
    <source>
        <dbReference type="PROSITE" id="PS50014"/>
    </source>
</evidence>
<dbReference type="PROSITE" id="PS51374">
    <property type="entry name" value="NDPK_LIKE"/>
    <property type="match status" value="1"/>
</dbReference>
<organism evidence="20 21">
    <name type="scientific">Arabidopsis thaliana</name>
    <name type="common">Mouse-ear cress</name>
    <dbReference type="NCBI Taxonomy" id="3702"/>
    <lineage>
        <taxon>Eukaryota</taxon>
        <taxon>Viridiplantae</taxon>
        <taxon>Streptophyta</taxon>
        <taxon>Embryophyta</taxon>
        <taxon>Tracheophyta</taxon>
        <taxon>Spermatophyta</taxon>
        <taxon>Magnoliopsida</taxon>
        <taxon>eudicotyledons</taxon>
        <taxon>Gunneridae</taxon>
        <taxon>Pentapetalae</taxon>
        <taxon>rosids</taxon>
        <taxon>malvids</taxon>
        <taxon>Brassicales</taxon>
        <taxon>Brassicaceae</taxon>
        <taxon>Camelineae</taxon>
        <taxon>Arabidopsis</taxon>
    </lineage>
</organism>
<dbReference type="InterPro" id="IPR052442">
    <property type="entry name" value="Env_Response_Regulator"/>
</dbReference>
<dbReference type="AlphaFoldDB" id="A0A7G2FMH0"/>
<feature type="domain" description="Bromo" evidence="18">
    <location>
        <begin position="173"/>
        <end position="245"/>
    </location>
</feature>
<comment type="cofactor">
    <cofactor evidence="3">
        <name>Mg(2+)</name>
        <dbReference type="ChEBI" id="CHEBI:18420"/>
    </cofactor>
</comment>
<dbReference type="CDD" id="cd05506">
    <property type="entry name" value="Bromo_plant1"/>
    <property type="match status" value="1"/>
</dbReference>
<evidence type="ECO:0000256" key="2">
    <source>
        <dbReference type="ARBA" id="ARBA00000937"/>
    </source>
</evidence>
<feature type="active site" description="Pros-phosphohistidine intermediate" evidence="15">
    <location>
        <position position="1138"/>
    </location>
</feature>
<feature type="domain" description="NET" evidence="19">
    <location>
        <begin position="304"/>
        <end position="386"/>
    </location>
</feature>
<evidence type="ECO:0000313" key="21">
    <source>
        <dbReference type="Proteomes" id="UP000516314"/>
    </source>
</evidence>
<feature type="compositionally biased region" description="Basic and acidic residues" evidence="17">
    <location>
        <begin position="109"/>
        <end position="118"/>
    </location>
</feature>
<evidence type="ECO:0000256" key="6">
    <source>
        <dbReference type="ARBA" id="ARBA00012966"/>
    </source>
</evidence>
<reference evidence="20 21" key="1">
    <citation type="submission" date="2020-09" db="EMBL/GenBank/DDBJ databases">
        <authorList>
            <person name="Ashkenazy H."/>
        </authorList>
    </citation>
    <scope>NUCLEOTIDE SEQUENCE [LARGE SCALE GENOMIC DNA]</scope>
    <source>
        <strain evidence="21">cv. Cdm-0</strain>
    </source>
</reference>
<dbReference type="Gene3D" id="1.20.1270.220">
    <property type="match status" value="1"/>
</dbReference>
<dbReference type="SMART" id="SM00297">
    <property type="entry name" value="BROMO"/>
    <property type="match status" value="1"/>
</dbReference>
<dbReference type="PRINTS" id="PR00503">
    <property type="entry name" value="BROMODOMAIN"/>
</dbReference>
<dbReference type="SUPFAM" id="SSF54919">
    <property type="entry name" value="Nucleoside diphosphate kinase, NDK"/>
    <property type="match status" value="1"/>
</dbReference>
<dbReference type="PRINTS" id="PR01243">
    <property type="entry name" value="NUCDPKINASE"/>
</dbReference>
<dbReference type="Pfam" id="PF00334">
    <property type="entry name" value="NDK"/>
    <property type="match status" value="1"/>
</dbReference>
<feature type="compositionally biased region" description="Basic and acidic residues" evidence="17">
    <location>
        <begin position="770"/>
        <end position="792"/>
    </location>
</feature>
<comment type="similarity">
    <text evidence="5 15 16">Belongs to the NDK family.</text>
</comment>
<dbReference type="InterPro" id="IPR037377">
    <property type="entry name" value="GTE_bromo"/>
</dbReference>
<keyword evidence="12" id="KW-0804">Transcription</keyword>
<feature type="region of interest" description="Disordered" evidence="17">
    <location>
        <begin position="32"/>
        <end position="56"/>
    </location>
</feature>
<accession>A0A7G2FMH0</accession>
<feature type="region of interest" description="Disordered" evidence="17">
    <location>
        <begin position="538"/>
        <end position="558"/>
    </location>
</feature>
<dbReference type="GO" id="GO:0006241">
    <property type="term" value="P:CTP biosynthetic process"/>
    <property type="evidence" value="ECO:0007669"/>
    <property type="project" value="InterPro"/>
</dbReference>
<feature type="binding site" evidence="15">
    <location>
        <position position="1114"/>
    </location>
    <ligand>
        <name>ATP</name>
        <dbReference type="ChEBI" id="CHEBI:30616"/>
    </ligand>
</feature>
<dbReference type="InterPro" id="IPR036850">
    <property type="entry name" value="NDK-like_dom_sf"/>
</dbReference>
<evidence type="ECO:0000256" key="9">
    <source>
        <dbReference type="ARBA" id="ARBA00023015"/>
    </source>
</evidence>
<evidence type="ECO:0000256" key="10">
    <source>
        <dbReference type="ARBA" id="ARBA00023054"/>
    </source>
</evidence>
<feature type="compositionally biased region" description="Basic and acidic residues" evidence="17">
    <location>
        <begin position="477"/>
        <end position="506"/>
    </location>
</feature>
<dbReference type="InterPro" id="IPR038336">
    <property type="entry name" value="NET_sf"/>
</dbReference>
<keyword evidence="13" id="KW-0539">Nucleus</keyword>
<dbReference type="Pfam" id="PF00439">
    <property type="entry name" value="Bromodomain"/>
    <property type="match status" value="1"/>
</dbReference>
<dbReference type="Proteomes" id="UP000516314">
    <property type="component" value="Chromosome 5"/>
</dbReference>
<feature type="binding site" evidence="15">
    <location>
        <position position="1080"/>
    </location>
    <ligand>
        <name>ATP</name>
        <dbReference type="ChEBI" id="CHEBI:30616"/>
    </ligand>
</feature>
<comment type="catalytic activity">
    <reaction evidence="2">
        <text>a ribonucleoside 5'-diphosphate + ATP = a ribonucleoside 5'-triphosphate + ADP</text>
        <dbReference type="Rhea" id="RHEA:18113"/>
        <dbReference type="ChEBI" id="CHEBI:30616"/>
        <dbReference type="ChEBI" id="CHEBI:57930"/>
        <dbReference type="ChEBI" id="CHEBI:61557"/>
        <dbReference type="ChEBI" id="CHEBI:456216"/>
        <dbReference type="EC" id="2.7.4.6"/>
    </reaction>
</comment>